<evidence type="ECO:0000313" key="2">
    <source>
        <dbReference type="Proteomes" id="UP000268233"/>
    </source>
</evidence>
<dbReference type="EMBL" id="RBWW01000001">
    <property type="protein sequence ID" value="RKS83086.1"/>
    <property type="molecule type" value="Genomic_DNA"/>
</dbReference>
<sequence length="66" mass="7661">MLILLYTYKILKPHLIATDGAFVPWPFMIVGFSYHKTFTTDTCRLDCIPTHDARSEYAGSVYAWSW</sequence>
<accession>A0A495R7M1</accession>
<gene>
    <name evidence="1" type="ORF">BDK61_2417</name>
</gene>
<protein>
    <submittedName>
        <fullName evidence="1">Uncharacterized protein</fullName>
    </submittedName>
</protein>
<comment type="caution">
    <text evidence="1">The sequence shown here is derived from an EMBL/GenBank/DDBJ whole genome shotgun (WGS) entry which is preliminary data.</text>
</comment>
<reference evidence="1 2" key="1">
    <citation type="submission" date="2018-10" db="EMBL/GenBank/DDBJ databases">
        <title>Genomic Encyclopedia of Archaeal and Bacterial Type Strains, Phase II (KMG-II): from individual species to whole genera.</title>
        <authorList>
            <person name="Goeker M."/>
        </authorList>
    </citation>
    <scope>NUCLEOTIDE SEQUENCE [LARGE SCALE GENOMIC DNA]</scope>
    <source>
        <strain evidence="1 2">DSM 11927</strain>
    </source>
</reference>
<name>A0A495R7M1_9EURY</name>
<dbReference type="AlphaFoldDB" id="A0A495R7M1"/>
<organism evidence="1 2">
    <name type="scientific">Haloarcula quadrata</name>
    <dbReference type="NCBI Taxonomy" id="182779"/>
    <lineage>
        <taxon>Archaea</taxon>
        <taxon>Methanobacteriati</taxon>
        <taxon>Methanobacteriota</taxon>
        <taxon>Stenosarchaea group</taxon>
        <taxon>Halobacteria</taxon>
        <taxon>Halobacteriales</taxon>
        <taxon>Haloarculaceae</taxon>
        <taxon>Haloarcula</taxon>
    </lineage>
</organism>
<proteinExistence type="predicted"/>
<keyword evidence="2" id="KW-1185">Reference proteome</keyword>
<dbReference type="Proteomes" id="UP000268233">
    <property type="component" value="Unassembled WGS sequence"/>
</dbReference>
<evidence type="ECO:0000313" key="1">
    <source>
        <dbReference type="EMBL" id="RKS83086.1"/>
    </source>
</evidence>